<gene>
    <name evidence="1" type="ORF">EV192_12226</name>
</gene>
<keyword evidence="2" id="KW-1185">Reference proteome</keyword>
<organism evidence="1 2">
    <name type="scientific">Actinocrispum wychmicini</name>
    <dbReference type="NCBI Taxonomy" id="1213861"/>
    <lineage>
        <taxon>Bacteria</taxon>
        <taxon>Bacillati</taxon>
        <taxon>Actinomycetota</taxon>
        <taxon>Actinomycetes</taxon>
        <taxon>Pseudonocardiales</taxon>
        <taxon>Pseudonocardiaceae</taxon>
        <taxon>Actinocrispum</taxon>
    </lineage>
</organism>
<name>A0A4R2ILG5_9PSEU</name>
<dbReference type="Proteomes" id="UP000295680">
    <property type="component" value="Unassembled WGS sequence"/>
</dbReference>
<accession>A0A4R2ILG5</accession>
<proteinExistence type="predicted"/>
<comment type="caution">
    <text evidence="1">The sequence shown here is derived from an EMBL/GenBank/DDBJ whole genome shotgun (WGS) entry which is preliminary data.</text>
</comment>
<dbReference type="EMBL" id="SLWS01000022">
    <property type="protein sequence ID" value="TCO44769.1"/>
    <property type="molecule type" value="Genomic_DNA"/>
</dbReference>
<evidence type="ECO:0000313" key="2">
    <source>
        <dbReference type="Proteomes" id="UP000295680"/>
    </source>
</evidence>
<reference evidence="1 2" key="1">
    <citation type="submission" date="2019-03" db="EMBL/GenBank/DDBJ databases">
        <title>Genomic Encyclopedia of Type Strains, Phase IV (KMG-IV): sequencing the most valuable type-strain genomes for metagenomic binning, comparative biology and taxonomic classification.</title>
        <authorList>
            <person name="Goeker M."/>
        </authorList>
    </citation>
    <scope>NUCLEOTIDE SEQUENCE [LARGE SCALE GENOMIC DNA]</scope>
    <source>
        <strain evidence="1 2">DSM 45934</strain>
    </source>
</reference>
<protein>
    <submittedName>
        <fullName evidence="1">Uncharacterized protein</fullName>
    </submittedName>
</protein>
<sequence>MGELYRRSPRKWITSRNMSVTEGDIKLCVVATFANPSAQYSDRVTSMVGKGALQLPATSEKYSSMARNGYPTAVTRVRVVRD</sequence>
<dbReference type="AlphaFoldDB" id="A0A4R2ILG5"/>
<evidence type="ECO:0000313" key="1">
    <source>
        <dbReference type="EMBL" id="TCO44769.1"/>
    </source>
</evidence>